<reference evidence="1" key="1">
    <citation type="submission" date="2020-05" db="EMBL/GenBank/DDBJ databases">
        <authorList>
            <person name="Chiriac C."/>
            <person name="Salcher M."/>
            <person name="Ghai R."/>
            <person name="Kavagutti S V."/>
        </authorList>
    </citation>
    <scope>NUCLEOTIDE SEQUENCE</scope>
</reference>
<sequence>MAFIEKFFVPKLSNEPPHRFDIGVVEGPIRIGGVDPYAGTLGECGPIGDVALN</sequence>
<evidence type="ECO:0000313" key="1">
    <source>
        <dbReference type="EMBL" id="CAB4817303.1"/>
    </source>
</evidence>
<protein>
    <submittedName>
        <fullName evidence="1">Unannotated protein</fullName>
    </submittedName>
</protein>
<name>A0A6J6ZA61_9ZZZZ</name>
<accession>A0A6J6ZA61</accession>
<dbReference type="EMBL" id="CAFAAM010000271">
    <property type="protein sequence ID" value="CAB4817303.1"/>
    <property type="molecule type" value="Genomic_DNA"/>
</dbReference>
<organism evidence="1">
    <name type="scientific">freshwater metagenome</name>
    <dbReference type="NCBI Taxonomy" id="449393"/>
    <lineage>
        <taxon>unclassified sequences</taxon>
        <taxon>metagenomes</taxon>
        <taxon>ecological metagenomes</taxon>
    </lineage>
</organism>
<gene>
    <name evidence="1" type="ORF">UFOPK3010_01543</name>
</gene>
<proteinExistence type="predicted"/>
<dbReference type="AlphaFoldDB" id="A0A6J6ZA61"/>